<feature type="transmembrane region" description="Helical" evidence="3">
    <location>
        <begin position="184"/>
        <end position="201"/>
    </location>
</feature>
<dbReference type="AlphaFoldDB" id="A0A5B8U4S2"/>
<keyword evidence="3" id="KW-1133">Transmembrane helix</keyword>
<feature type="compositionally biased region" description="Basic and acidic residues" evidence="2">
    <location>
        <begin position="21"/>
        <end position="33"/>
    </location>
</feature>
<keyword evidence="6" id="KW-1185">Reference proteome</keyword>
<keyword evidence="3" id="KW-0812">Transmembrane</keyword>
<dbReference type="EMBL" id="CP042430">
    <property type="protein sequence ID" value="QEC47977.1"/>
    <property type="molecule type" value="Genomic_DNA"/>
</dbReference>
<reference evidence="5 6" key="1">
    <citation type="journal article" date="2018" name="J. Microbiol.">
        <title>Baekduia soli gen. nov., sp. nov., a novel bacterium isolated from the soil of Baekdu Mountain and proposal of a novel family name, Baekduiaceae fam. nov.</title>
        <authorList>
            <person name="An D.S."/>
            <person name="Siddiqi M.Z."/>
            <person name="Kim K.H."/>
            <person name="Yu H.S."/>
            <person name="Im W.T."/>
        </authorList>
    </citation>
    <scope>NUCLEOTIDE SEQUENCE [LARGE SCALE GENOMIC DNA]</scope>
    <source>
        <strain evidence="5 6">BR7-21</strain>
    </source>
</reference>
<feature type="domain" description="EamA" evidence="4">
    <location>
        <begin position="69"/>
        <end position="200"/>
    </location>
</feature>
<dbReference type="Pfam" id="PF00892">
    <property type="entry name" value="EamA"/>
    <property type="match status" value="1"/>
</dbReference>
<dbReference type="InterPro" id="IPR037185">
    <property type="entry name" value="EmrE-like"/>
</dbReference>
<feature type="transmembrane region" description="Helical" evidence="3">
    <location>
        <begin position="69"/>
        <end position="91"/>
    </location>
</feature>
<feature type="region of interest" description="Disordered" evidence="2">
    <location>
        <begin position="1"/>
        <end position="58"/>
    </location>
</feature>
<dbReference type="Proteomes" id="UP000321805">
    <property type="component" value="Chromosome"/>
</dbReference>
<protein>
    <submittedName>
        <fullName evidence="5">EamA family transporter</fullName>
    </submittedName>
</protein>
<dbReference type="OrthoDB" id="7704317at2"/>
<dbReference type="KEGG" id="bsol:FSW04_10630"/>
<feature type="transmembrane region" description="Helical" evidence="3">
    <location>
        <begin position="129"/>
        <end position="150"/>
    </location>
</feature>
<sequence>MPNRRAGGRRAGVRRGGIGGGDRRQGDRGDARRSAPSPPRAPTASRPSRARPRGAGPSDPHAMLARMGWLAYALMTVVLFAMWGFLGKLALKTATPVQASILFGVMSVIVGVAAVWLGQKTSSWAPSSIWLACLSGLAGGAGLITIYMAFDRGPASLVSPVVGSYPAIVAVLSVVFLSEKLSTLQFAGVAVTVTGVLLVGLG</sequence>
<evidence type="ECO:0000259" key="4">
    <source>
        <dbReference type="Pfam" id="PF00892"/>
    </source>
</evidence>
<dbReference type="InterPro" id="IPR000620">
    <property type="entry name" value="EamA_dom"/>
</dbReference>
<dbReference type="PANTHER" id="PTHR22911">
    <property type="entry name" value="ACYL-MALONYL CONDENSING ENZYME-RELATED"/>
    <property type="match status" value="1"/>
</dbReference>
<feature type="transmembrane region" description="Helical" evidence="3">
    <location>
        <begin position="97"/>
        <end position="117"/>
    </location>
</feature>
<evidence type="ECO:0000313" key="5">
    <source>
        <dbReference type="EMBL" id="QEC47977.1"/>
    </source>
</evidence>
<comment type="similarity">
    <text evidence="1">Belongs to the EamA transporter family.</text>
</comment>
<evidence type="ECO:0000256" key="1">
    <source>
        <dbReference type="ARBA" id="ARBA00007362"/>
    </source>
</evidence>
<accession>A0A5B8U4S2</accession>
<proteinExistence type="inferred from homology"/>
<feature type="transmembrane region" description="Helical" evidence="3">
    <location>
        <begin position="156"/>
        <end position="177"/>
    </location>
</feature>
<dbReference type="SUPFAM" id="SSF103481">
    <property type="entry name" value="Multidrug resistance efflux transporter EmrE"/>
    <property type="match status" value="1"/>
</dbReference>
<evidence type="ECO:0000256" key="3">
    <source>
        <dbReference type="SAM" id="Phobius"/>
    </source>
</evidence>
<evidence type="ECO:0000256" key="2">
    <source>
        <dbReference type="SAM" id="MobiDB-lite"/>
    </source>
</evidence>
<dbReference type="PANTHER" id="PTHR22911:SF137">
    <property type="entry name" value="SOLUTE CARRIER FAMILY 35 MEMBER G2-RELATED"/>
    <property type="match status" value="1"/>
</dbReference>
<feature type="compositionally biased region" description="Basic residues" evidence="2">
    <location>
        <begin position="1"/>
        <end position="13"/>
    </location>
</feature>
<feature type="compositionally biased region" description="Low complexity" evidence="2">
    <location>
        <begin position="42"/>
        <end position="58"/>
    </location>
</feature>
<organism evidence="5 6">
    <name type="scientific">Baekduia soli</name>
    <dbReference type="NCBI Taxonomy" id="496014"/>
    <lineage>
        <taxon>Bacteria</taxon>
        <taxon>Bacillati</taxon>
        <taxon>Actinomycetota</taxon>
        <taxon>Thermoleophilia</taxon>
        <taxon>Solirubrobacterales</taxon>
        <taxon>Baekduiaceae</taxon>
        <taxon>Baekduia</taxon>
    </lineage>
</organism>
<dbReference type="Gene3D" id="1.10.3730.20">
    <property type="match status" value="1"/>
</dbReference>
<dbReference type="GO" id="GO:0016020">
    <property type="term" value="C:membrane"/>
    <property type="evidence" value="ECO:0007669"/>
    <property type="project" value="InterPro"/>
</dbReference>
<name>A0A5B8U4S2_9ACTN</name>
<evidence type="ECO:0000313" key="6">
    <source>
        <dbReference type="Proteomes" id="UP000321805"/>
    </source>
</evidence>
<keyword evidence="3" id="KW-0472">Membrane</keyword>
<gene>
    <name evidence="5" type="ORF">FSW04_10630</name>
</gene>